<evidence type="ECO:0000256" key="2">
    <source>
        <dbReference type="SAM" id="SignalP"/>
    </source>
</evidence>
<name>A0AAW4TIV2_9BURK</name>
<proteinExistence type="predicted"/>
<dbReference type="Gene3D" id="2.60.40.1090">
    <property type="entry name" value="Fimbrial-type adhesion domain"/>
    <property type="match status" value="1"/>
</dbReference>
<protein>
    <submittedName>
        <fullName evidence="4">Type 1 fimbrial protein</fullName>
    </submittedName>
</protein>
<dbReference type="EMBL" id="JAIZTC010000004">
    <property type="protein sequence ID" value="MCA8380660.1"/>
    <property type="molecule type" value="Genomic_DNA"/>
</dbReference>
<evidence type="ECO:0000256" key="1">
    <source>
        <dbReference type="ARBA" id="ARBA00022729"/>
    </source>
</evidence>
<organism evidence="4 5">
    <name type="scientific">Burkholderia cenocepacia</name>
    <dbReference type="NCBI Taxonomy" id="95486"/>
    <lineage>
        <taxon>Bacteria</taxon>
        <taxon>Pseudomonadati</taxon>
        <taxon>Pseudomonadota</taxon>
        <taxon>Betaproteobacteria</taxon>
        <taxon>Burkholderiales</taxon>
        <taxon>Burkholderiaceae</taxon>
        <taxon>Burkholderia</taxon>
        <taxon>Burkholderia cepacia complex</taxon>
    </lineage>
</organism>
<comment type="caution">
    <text evidence="4">The sequence shown here is derived from an EMBL/GenBank/DDBJ whole genome shotgun (WGS) entry which is preliminary data.</text>
</comment>
<dbReference type="InterPro" id="IPR050263">
    <property type="entry name" value="Bact_Fimbrial_Adh_Pro"/>
</dbReference>
<keyword evidence="1 2" id="KW-0732">Signal</keyword>
<reference evidence="4" key="1">
    <citation type="submission" date="2023-08" db="EMBL/GenBank/DDBJ databases">
        <title>A collection of bacterial strains from the Burkholderia cepacia Research Laboratory and Repository.</title>
        <authorList>
            <person name="Lipuma J."/>
            <person name="Spilker T."/>
        </authorList>
    </citation>
    <scope>NUCLEOTIDE SEQUENCE</scope>
    <source>
        <strain evidence="4">AU0862</strain>
    </source>
</reference>
<gene>
    <name evidence="4" type="ORF">LGN22_17445</name>
</gene>
<dbReference type="SUPFAM" id="SSF49401">
    <property type="entry name" value="Bacterial adhesins"/>
    <property type="match status" value="1"/>
</dbReference>
<accession>A0AAW4TIV2</accession>
<feature type="chain" id="PRO_5043868061" evidence="2">
    <location>
        <begin position="28"/>
        <end position="355"/>
    </location>
</feature>
<dbReference type="Gene3D" id="2.60.40.3310">
    <property type="match status" value="1"/>
</dbReference>
<dbReference type="InterPro" id="IPR036937">
    <property type="entry name" value="Adhesion_dom_fimbrial_sf"/>
</dbReference>
<dbReference type="PANTHER" id="PTHR33420">
    <property type="entry name" value="FIMBRIAL SUBUNIT ELFA-RELATED"/>
    <property type="match status" value="1"/>
</dbReference>
<dbReference type="InterPro" id="IPR008966">
    <property type="entry name" value="Adhesion_dom_sf"/>
</dbReference>
<dbReference type="GO" id="GO:0043709">
    <property type="term" value="P:cell adhesion involved in single-species biofilm formation"/>
    <property type="evidence" value="ECO:0007669"/>
    <property type="project" value="TreeGrafter"/>
</dbReference>
<evidence type="ECO:0000259" key="3">
    <source>
        <dbReference type="Pfam" id="PF00419"/>
    </source>
</evidence>
<dbReference type="Proteomes" id="UP001199070">
    <property type="component" value="Unassembled WGS sequence"/>
</dbReference>
<feature type="signal peptide" evidence="2">
    <location>
        <begin position="1"/>
        <end position="27"/>
    </location>
</feature>
<dbReference type="PANTHER" id="PTHR33420:SF3">
    <property type="entry name" value="FIMBRIAL SUBUNIT ELFA"/>
    <property type="match status" value="1"/>
</dbReference>
<dbReference type="InterPro" id="IPR000259">
    <property type="entry name" value="Adhesion_dom_fimbrial"/>
</dbReference>
<evidence type="ECO:0000313" key="4">
    <source>
        <dbReference type="EMBL" id="MCA8380660.1"/>
    </source>
</evidence>
<dbReference type="GO" id="GO:0009289">
    <property type="term" value="C:pilus"/>
    <property type="evidence" value="ECO:0007669"/>
    <property type="project" value="InterPro"/>
</dbReference>
<dbReference type="AlphaFoldDB" id="A0AAW4TIV2"/>
<evidence type="ECO:0000313" key="5">
    <source>
        <dbReference type="Proteomes" id="UP001199070"/>
    </source>
</evidence>
<dbReference type="RefSeq" id="WP_226134192.1">
    <property type="nucleotide sequence ID" value="NZ_JAIZTC010000004.1"/>
</dbReference>
<sequence>MQRALRSAAQVTVSGIMLLTAFGTAHACQLAGSGTTLAPSYPPTITSVRDAQQPGAMIASYASNEAPGFYLYNCAGTGKVEKVGVKATGTPLSNVAYDYGGRSFPVYETGVPGIGFALLAVPGSDNYPPASANWKAVRPEETLVSTNANQITFFYIVTYRTALVFTGSLATGTYTIPKRLVATTTAYAPGGAVAFSGTTYLQPMTISVTAKGCTLTSGKQMNVKLPQLVGQKLQTVGAVSDEAARVTLNLNCDGTVNVYTTLTDAANPANEGTILNALPGSTSSGIGLQIYKQGSGTPINFGPDSAVKGNKNQWLAGRVTNGSLSIPLEARYVKTAPTFKPGSLEASATVTFSYQ</sequence>
<feature type="domain" description="Fimbrial-type adhesion" evidence="3">
    <location>
        <begin position="205"/>
        <end position="355"/>
    </location>
</feature>
<dbReference type="Pfam" id="PF00419">
    <property type="entry name" value="Fimbrial"/>
    <property type="match status" value="1"/>
</dbReference>